<dbReference type="PROSITE" id="PS51171">
    <property type="entry name" value="PREPHENATE_DEHYDR_3"/>
    <property type="match status" value="1"/>
</dbReference>
<reference evidence="8" key="1">
    <citation type="submission" date="2020-05" db="EMBL/GenBank/DDBJ databases">
        <authorList>
            <person name="Chiriac C."/>
            <person name="Salcher M."/>
            <person name="Ghai R."/>
            <person name="Kavagutti S V."/>
        </authorList>
    </citation>
    <scope>NUCLEOTIDE SEQUENCE</scope>
</reference>
<keyword evidence="2" id="KW-0057">Aromatic amino acid biosynthesis</keyword>
<dbReference type="Gene3D" id="3.40.190.10">
    <property type="entry name" value="Periplasmic binding protein-like II"/>
    <property type="match status" value="2"/>
</dbReference>
<protein>
    <submittedName>
        <fullName evidence="8">Unannotated protein</fullName>
    </submittedName>
</protein>
<feature type="domain" description="ACT" evidence="7">
    <location>
        <begin position="194"/>
        <end position="269"/>
    </location>
</feature>
<dbReference type="GO" id="GO:0004664">
    <property type="term" value="F:prephenate dehydratase activity"/>
    <property type="evidence" value="ECO:0007669"/>
    <property type="project" value="InterPro"/>
</dbReference>
<dbReference type="PROSITE" id="PS00857">
    <property type="entry name" value="PREPHENATE_DEHYDR_1"/>
    <property type="match status" value="1"/>
</dbReference>
<dbReference type="GO" id="GO:0005737">
    <property type="term" value="C:cytoplasm"/>
    <property type="evidence" value="ECO:0007669"/>
    <property type="project" value="TreeGrafter"/>
</dbReference>
<dbReference type="PANTHER" id="PTHR21022">
    <property type="entry name" value="PREPHENATE DEHYDRATASE P PROTEIN"/>
    <property type="match status" value="1"/>
</dbReference>
<dbReference type="Pfam" id="PF00800">
    <property type="entry name" value="PDT"/>
    <property type="match status" value="1"/>
</dbReference>
<dbReference type="InterPro" id="IPR045865">
    <property type="entry name" value="ACT-like_dom_sf"/>
</dbReference>
<keyword evidence="3" id="KW-0584">Phenylalanine biosynthesis</keyword>
<dbReference type="CDD" id="cd04905">
    <property type="entry name" value="ACT_CM-PDT"/>
    <property type="match status" value="1"/>
</dbReference>
<dbReference type="Gene3D" id="3.30.70.260">
    <property type="match status" value="1"/>
</dbReference>
<evidence type="ECO:0000259" key="6">
    <source>
        <dbReference type="PROSITE" id="PS51171"/>
    </source>
</evidence>
<evidence type="ECO:0000256" key="1">
    <source>
        <dbReference type="ARBA" id="ARBA00022605"/>
    </source>
</evidence>
<dbReference type="SUPFAM" id="SSF55021">
    <property type="entry name" value="ACT-like"/>
    <property type="match status" value="1"/>
</dbReference>
<evidence type="ECO:0000313" key="8">
    <source>
        <dbReference type="EMBL" id="CAB4690073.1"/>
    </source>
</evidence>
<keyword evidence="4" id="KW-0456">Lyase</keyword>
<dbReference type="PROSITE" id="PS51671">
    <property type="entry name" value="ACT"/>
    <property type="match status" value="1"/>
</dbReference>
<evidence type="ECO:0000256" key="5">
    <source>
        <dbReference type="ARBA" id="ARBA00029440"/>
    </source>
</evidence>
<dbReference type="PANTHER" id="PTHR21022:SF19">
    <property type="entry name" value="PREPHENATE DEHYDRATASE-RELATED"/>
    <property type="match status" value="1"/>
</dbReference>
<sequence length="276" mass="29277">MTDLVVAYPGPAGSHTAAAAALLAPAGATLEPMPSFIAVVEQTASAKTALGVLPIENSLHGPVAETHDLLYDAPLSIVAEVTLPIVHCVVAKSPIAIGEVRTLRSIPVAFDQCRDLIRSLDVECVPAATTSDGARLVSESGDPYDAAIASAAAAEIYGLHVIAEDVGDRPGAFTRFVTIAPYTLLEVPHRPRVGISFVTDHRPGALVGALQPFARHGLNLVQLVSRPIPHSTFRYRFDMVLDGHPQDAGLQTALVEMREWTREIRIFGSYAATGDH</sequence>
<proteinExistence type="predicted"/>
<keyword evidence="1" id="KW-0028">Amino-acid biosynthesis</keyword>
<dbReference type="InterPro" id="IPR001086">
    <property type="entry name" value="Preph_deHydtase"/>
</dbReference>
<organism evidence="8">
    <name type="scientific">freshwater metagenome</name>
    <dbReference type="NCBI Taxonomy" id="449393"/>
    <lineage>
        <taxon>unclassified sequences</taxon>
        <taxon>metagenomes</taxon>
        <taxon>ecological metagenomes</taxon>
    </lineage>
</organism>
<comment type="pathway">
    <text evidence="5">Amino-acid biosynthesis.</text>
</comment>
<dbReference type="EMBL" id="CAEZXP010000001">
    <property type="protein sequence ID" value="CAB4690073.1"/>
    <property type="molecule type" value="Genomic_DNA"/>
</dbReference>
<accession>A0A6J6P0H8</accession>
<dbReference type="SUPFAM" id="SSF53850">
    <property type="entry name" value="Periplasmic binding protein-like II"/>
    <property type="match status" value="1"/>
</dbReference>
<evidence type="ECO:0000256" key="2">
    <source>
        <dbReference type="ARBA" id="ARBA00023141"/>
    </source>
</evidence>
<dbReference type="AlphaFoldDB" id="A0A6J6P0H8"/>
<name>A0A6J6P0H8_9ZZZZ</name>
<feature type="domain" description="Prephenate dehydratase" evidence="6">
    <location>
        <begin position="5"/>
        <end position="181"/>
    </location>
</feature>
<dbReference type="InterPro" id="IPR018528">
    <property type="entry name" value="Preph_deHydtase_CS"/>
</dbReference>
<dbReference type="GO" id="GO:0009094">
    <property type="term" value="P:L-phenylalanine biosynthetic process"/>
    <property type="evidence" value="ECO:0007669"/>
    <property type="project" value="UniProtKB-KW"/>
</dbReference>
<dbReference type="InterPro" id="IPR002912">
    <property type="entry name" value="ACT_dom"/>
</dbReference>
<evidence type="ECO:0000256" key="3">
    <source>
        <dbReference type="ARBA" id="ARBA00023222"/>
    </source>
</evidence>
<evidence type="ECO:0000256" key="4">
    <source>
        <dbReference type="ARBA" id="ARBA00023239"/>
    </source>
</evidence>
<gene>
    <name evidence="8" type="ORF">UFOPK2399_00646</name>
</gene>
<evidence type="ECO:0000259" key="7">
    <source>
        <dbReference type="PROSITE" id="PS51671"/>
    </source>
</evidence>